<sequence>MDKIMEFLQNFGATGLFIHAMLDAIIFPIPAFFLQLSLSAVQPESALWLATVGFAGSLLGTPIGYWIGKVSGKHILGSVMKKKWLDSASDLFARRGEAAILIGSFTPIPFKIFTILSGCMNYTLWKLLSYAAIGRAVKFYVVGFLFYIYGRAAENMVNQVLTIMLVGVGVAIAAIWFLIRKLSERRKIRDEHQLIEKTGNGGGKQDAVDKAN</sequence>
<keyword evidence="2" id="KW-1133">Transmembrane helix</keyword>
<evidence type="ECO:0000313" key="4">
    <source>
        <dbReference type="EMBL" id="MDQ0493374.1"/>
    </source>
</evidence>
<proteinExistence type="inferred from homology"/>
<dbReference type="InterPro" id="IPR032816">
    <property type="entry name" value="VTT_dom"/>
</dbReference>
<comment type="similarity">
    <text evidence="1">Belongs to the DedA family.</text>
</comment>
<dbReference type="Proteomes" id="UP001242811">
    <property type="component" value="Unassembled WGS sequence"/>
</dbReference>
<protein>
    <submittedName>
        <fullName evidence="4">Membrane protein YqaA with SNARE-associated domain</fullName>
    </submittedName>
</protein>
<comment type="caution">
    <text evidence="4">The sequence shown here is derived from an EMBL/GenBank/DDBJ whole genome shotgun (WGS) entry which is preliminary data.</text>
</comment>
<keyword evidence="2" id="KW-0472">Membrane</keyword>
<evidence type="ECO:0000256" key="2">
    <source>
        <dbReference type="SAM" id="Phobius"/>
    </source>
</evidence>
<keyword evidence="2" id="KW-0812">Transmembrane</keyword>
<dbReference type="EMBL" id="JAUSWA010000006">
    <property type="protein sequence ID" value="MDQ0493374.1"/>
    <property type="molecule type" value="Genomic_DNA"/>
</dbReference>
<dbReference type="Pfam" id="PF09335">
    <property type="entry name" value="VTT_dom"/>
    <property type="match status" value="1"/>
</dbReference>
<reference evidence="4 5" key="1">
    <citation type="submission" date="2023-07" db="EMBL/GenBank/DDBJ databases">
        <title>Genomic Encyclopedia of Type Strains, Phase IV (KMG-IV): sequencing the most valuable type-strain genomes for metagenomic binning, comparative biology and taxonomic classification.</title>
        <authorList>
            <person name="Goeker M."/>
        </authorList>
    </citation>
    <scope>NUCLEOTIDE SEQUENCE [LARGE SCALE GENOMIC DNA]</scope>
    <source>
        <strain evidence="4 5">DSM 14914</strain>
    </source>
</reference>
<name>A0ABU0KZ81_9BACL</name>
<feature type="transmembrane region" description="Helical" evidence="2">
    <location>
        <begin position="160"/>
        <end position="179"/>
    </location>
</feature>
<dbReference type="InterPro" id="IPR051311">
    <property type="entry name" value="DedA_domain"/>
</dbReference>
<accession>A0ABU0KZ81</accession>
<gene>
    <name evidence="4" type="ORF">QOZ95_001532</name>
</gene>
<evidence type="ECO:0000256" key="1">
    <source>
        <dbReference type="ARBA" id="ARBA00010792"/>
    </source>
</evidence>
<organism evidence="4 5">
    <name type="scientific">Paenibacillus brasilensis</name>
    <dbReference type="NCBI Taxonomy" id="128574"/>
    <lineage>
        <taxon>Bacteria</taxon>
        <taxon>Bacillati</taxon>
        <taxon>Bacillota</taxon>
        <taxon>Bacilli</taxon>
        <taxon>Bacillales</taxon>
        <taxon>Paenibacillaceae</taxon>
        <taxon>Paenibacillus</taxon>
    </lineage>
</organism>
<feature type="transmembrane region" description="Helical" evidence="2">
    <location>
        <begin position="46"/>
        <end position="67"/>
    </location>
</feature>
<feature type="domain" description="VTT" evidence="3">
    <location>
        <begin position="45"/>
        <end position="147"/>
    </location>
</feature>
<dbReference type="RefSeq" id="WP_244315951.1">
    <property type="nucleotide sequence ID" value="NZ_CP045298.1"/>
</dbReference>
<dbReference type="PANTHER" id="PTHR42709">
    <property type="entry name" value="ALKALINE PHOSPHATASE LIKE PROTEIN"/>
    <property type="match status" value="1"/>
</dbReference>
<feature type="transmembrane region" description="Helical" evidence="2">
    <location>
        <begin position="127"/>
        <end position="148"/>
    </location>
</feature>
<evidence type="ECO:0000259" key="3">
    <source>
        <dbReference type="Pfam" id="PF09335"/>
    </source>
</evidence>
<evidence type="ECO:0000313" key="5">
    <source>
        <dbReference type="Proteomes" id="UP001242811"/>
    </source>
</evidence>
<keyword evidence="5" id="KW-1185">Reference proteome</keyword>
<feature type="transmembrane region" description="Helical" evidence="2">
    <location>
        <begin position="12"/>
        <end position="34"/>
    </location>
</feature>
<dbReference type="PANTHER" id="PTHR42709:SF11">
    <property type="entry name" value="DEDA FAMILY PROTEIN"/>
    <property type="match status" value="1"/>
</dbReference>